<feature type="domain" description="CBS" evidence="8">
    <location>
        <begin position="268"/>
        <end position="320"/>
    </location>
</feature>
<comment type="similarity">
    <text evidence="1 4">Belongs to the SIS family. GutQ/KpsF subfamily.</text>
</comment>
<dbReference type="PANTHER" id="PTHR42745:SF1">
    <property type="entry name" value="ARABINOSE 5-PHOSPHATE ISOMERASE KDSD"/>
    <property type="match status" value="1"/>
</dbReference>
<evidence type="ECO:0000256" key="4">
    <source>
        <dbReference type="PIRNR" id="PIRNR004692"/>
    </source>
</evidence>
<dbReference type="Gene3D" id="3.40.50.10490">
    <property type="entry name" value="Glucose-6-phosphate isomerase like protein, domain 1"/>
    <property type="match status" value="1"/>
</dbReference>
<dbReference type="NCBIfam" id="TIGR00393">
    <property type="entry name" value="kpsF"/>
    <property type="match status" value="1"/>
</dbReference>
<dbReference type="Pfam" id="PF01380">
    <property type="entry name" value="SIS"/>
    <property type="match status" value="1"/>
</dbReference>
<evidence type="ECO:0000256" key="6">
    <source>
        <dbReference type="PIRSR" id="PIRSR004692-3"/>
    </source>
</evidence>
<feature type="site" description="Catalytically relevant" evidence="6">
    <location>
        <position position="51"/>
    </location>
</feature>
<dbReference type="InterPro" id="IPR046348">
    <property type="entry name" value="SIS_dom_sf"/>
</dbReference>
<keyword evidence="3 7" id="KW-0129">CBS domain</keyword>
<dbReference type="FunFam" id="3.40.50.10490:FF:000011">
    <property type="entry name" value="Arabinose 5-phosphate isomerase"/>
    <property type="match status" value="1"/>
</dbReference>
<organism evidence="10 11">
    <name type="scientific">Campylobacter portucalensis</name>
    <dbReference type="NCBI Taxonomy" id="2608384"/>
    <lineage>
        <taxon>Bacteria</taxon>
        <taxon>Pseudomonadati</taxon>
        <taxon>Campylobacterota</taxon>
        <taxon>Epsilonproteobacteria</taxon>
        <taxon>Campylobacterales</taxon>
        <taxon>Campylobacteraceae</taxon>
        <taxon>Campylobacter</taxon>
    </lineage>
</organism>
<name>A0A6L5WH95_9BACT</name>
<dbReference type="InterPro" id="IPR046342">
    <property type="entry name" value="CBS_dom_sf"/>
</dbReference>
<dbReference type="PROSITE" id="PS51371">
    <property type="entry name" value="CBS"/>
    <property type="match status" value="2"/>
</dbReference>
<dbReference type="EMBL" id="VWSJ01000001">
    <property type="protein sequence ID" value="MSN95772.1"/>
    <property type="molecule type" value="Genomic_DNA"/>
</dbReference>
<sequence>MSEILELAREVLKIEGDELLRHSKMLNESFVDVLNLINSCKGKVIITGVGKSGHIGAKIAATFASTGTPSFFLHPTEALHGDLGMVEKNDLILAISFSGESKEVTEILPHLKRFGVKIIAMTKNKNSSLANFSDKIINLNIVKEACLLGAAPTTSTTLTLALGDALAICLMKMKNFKESDFANFHPGGSLGKKLFLKVGDIMRTNNLPVIGNDVSLKIAIDAMTHGKVGAVLIANKNSELVAILSDGDLRRALQSSDFDINQKALKYATKTPKTIDDKDMLASKALEMIEKYKIQLLIIVNDEKIPVGILHIHDLANLGL</sequence>
<dbReference type="RefSeq" id="WP_154570040.1">
    <property type="nucleotide sequence ID" value="NZ_VWSJ01000001.1"/>
</dbReference>
<feature type="site" description="Catalytically relevant" evidence="6">
    <location>
        <position position="144"/>
    </location>
</feature>
<keyword evidence="2" id="KW-0677">Repeat</keyword>
<dbReference type="InterPro" id="IPR050986">
    <property type="entry name" value="GutQ/KpsF_isomerases"/>
</dbReference>
<keyword evidence="5" id="KW-0479">Metal-binding</keyword>
<keyword evidence="5" id="KW-0862">Zinc</keyword>
<keyword evidence="11" id="KW-1185">Reference proteome</keyword>
<dbReference type="GO" id="GO:0005975">
    <property type="term" value="P:carbohydrate metabolic process"/>
    <property type="evidence" value="ECO:0007669"/>
    <property type="project" value="InterPro"/>
</dbReference>
<dbReference type="GO" id="GO:1901135">
    <property type="term" value="P:carbohydrate derivative metabolic process"/>
    <property type="evidence" value="ECO:0007669"/>
    <property type="project" value="InterPro"/>
</dbReference>
<dbReference type="SUPFAM" id="SSF53697">
    <property type="entry name" value="SIS domain"/>
    <property type="match status" value="1"/>
</dbReference>
<dbReference type="Proteomes" id="UP000476338">
    <property type="component" value="Unassembled WGS sequence"/>
</dbReference>
<gene>
    <name evidence="10" type="ORF">F1B92_00935</name>
</gene>
<feature type="binding site" evidence="5">
    <location>
        <position position="74"/>
    </location>
    <ligand>
        <name>Zn(2+)</name>
        <dbReference type="ChEBI" id="CHEBI:29105"/>
    </ligand>
</feature>
<evidence type="ECO:0000259" key="8">
    <source>
        <dbReference type="PROSITE" id="PS51371"/>
    </source>
</evidence>
<evidence type="ECO:0000259" key="9">
    <source>
        <dbReference type="PROSITE" id="PS51464"/>
    </source>
</evidence>
<feature type="site" description="Catalytically relevant" evidence="6">
    <location>
        <position position="103"/>
    </location>
</feature>
<reference evidence="10 11" key="1">
    <citation type="submission" date="2019-09" db="EMBL/GenBank/DDBJ databases">
        <authorList>
            <person name="Silva M."/>
            <person name="Pereira G."/>
            <person name="Lopes-Da-Costa L."/>
            <person name="Silva E."/>
        </authorList>
    </citation>
    <scope>NUCLEOTIDE SEQUENCE [LARGE SCALE GENOMIC DNA]</scope>
    <source>
        <strain evidence="10 11">FMV-PI01</strain>
    </source>
</reference>
<evidence type="ECO:0000313" key="11">
    <source>
        <dbReference type="Proteomes" id="UP000476338"/>
    </source>
</evidence>
<dbReference type="PANTHER" id="PTHR42745">
    <property type="match status" value="1"/>
</dbReference>
<evidence type="ECO:0000256" key="7">
    <source>
        <dbReference type="PROSITE-ProRule" id="PRU00703"/>
    </source>
</evidence>
<dbReference type="InterPro" id="IPR035474">
    <property type="entry name" value="SIS_Kpsf"/>
</dbReference>
<dbReference type="PIRSF" id="PIRSF004692">
    <property type="entry name" value="KdsD_KpsF"/>
    <property type="match status" value="1"/>
</dbReference>
<dbReference type="PROSITE" id="PS51464">
    <property type="entry name" value="SIS"/>
    <property type="match status" value="1"/>
</dbReference>
<dbReference type="Pfam" id="PF00571">
    <property type="entry name" value="CBS"/>
    <property type="match status" value="2"/>
</dbReference>
<dbReference type="AlphaFoldDB" id="A0A6L5WH95"/>
<feature type="domain" description="SIS" evidence="9">
    <location>
        <begin position="33"/>
        <end position="176"/>
    </location>
</feature>
<feature type="site" description="Catalytically relevant" evidence="6">
    <location>
        <position position="185"/>
    </location>
</feature>
<dbReference type="CDD" id="cd04604">
    <property type="entry name" value="CBS_pair_SIS_assoc"/>
    <property type="match status" value="1"/>
</dbReference>
<dbReference type="InterPro" id="IPR001347">
    <property type="entry name" value="SIS_dom"/>
</dbReference>
<evidence type="ECO:0000256" key="2">
    <source>
        <dbReference type="ARBA" id="ARBA00022737"/>
    </source>
</evidence>
<dbReference type="GO" id="GO:0097367">
    <property type="term" value="F:carbohydrate derivative binding"/>
    <property type="evidence" value="ECO:0007669"/>
    <property type="project" value="InterPro"/>
</dbReference>
<dbReference type="InterPro" id="IPR004800">
    <property type="entry name" value="KdsD/KpsF-type"/>
</dbReference>
<evidence type="ECO:0000313" key="10">
    <source>
        <dbReference type="EMBL" id="MSN95772.1"/>
    </source>
</evidence>
<accession>A0A6L5WH95</accession>
<evidence type="ECO:0000256" key="5">
    <source>
        <dbReference type="PIRSR" id="PIRSR004692-2"/>
    </source>
</evidence>
<reference evidence="10 11" key="2">
    <citation type="submission" date="2020-03" db="EMBL/GenBank/DDBJ databases">
        <title>Campylobacter portucalensis sp. nov., a new species of Campylobacter isolated from the reproductive tract of bulls.</title>
        <authorList>
            <person name="Silva M.F."/>
            <person name="Pereira G."/>
            <person name="Carneiro C."/>
            <person name="Hemphill A."/>
            <person name="Mateus L."/>
            <person name="Lopes-Da-Costa L."/>
            <person name="Silva E."/>
        </authorList>
    </citation>
    <scope>NUCLEOTIDE SEQUENCE [LARGE SCALE GENOMIC DNA]</scope>
    <source>
        <strain evidence="10 11">FMV-PI01</strain>
    </source>
</reference>
<comment type="caution">
    <text evidence="10">The sequence shown here is derived from an EMBL/GenBank/DDBJ whole genome shotgun (WGS) entry which is preliminary data.</text>
</comment>
<dbReference type="GO" id="GO:0046872">
    <property type="term" value="F:metal ion binding"/>
    <property type="evidence" value="ECO:0007669"/>
    <property type="project" value="UniProtKB-KW"/>
</dbReference>
<dbReference type="CDD" id="cd05014">
    <property type="entry name" value="SIS_Kpsf"/>
    <property type="match status" value="1"/>
</dbReference>
<keyword evidence="10" id="KW-0413">Isomerase</keyword>
<dbReference type="Gene3D" id="3.10.580.10">
    <property type="entry name" value="CBS-domain"/>
    <property type="match status" value="1"/>
</dbReference>
<evidence type="ECO:0000256" key="1">
    <source>
        <dbReference type="ARBA" id="ARBA00008165"/>
    </source>
</evidence>
<dbReference type="GO" id="GO:0019146">
    <property type="term" value="F:arabinose-5-phosphate isomerase activity"/>
    <property type="evidence" value="ECO:0007669"/>
    <property type="project" value="UniProtKB-ARBA"/>
</dbReference>
<proteinExistence type="inferred from homology"/>
<dbReference type="InterPro" id="IPR000644">
    <property type="entry name" value="CBS_dom"/>
</dbReference>
<feature type="domain" description="CBS" evidence="8">
    <location>
        <begin position="202"/>
        <end position="260"/>
    </location>
</feature>
<protein>
    <submittedName>
        <fullName evidence="10">KpsF/GutQ family sugar-phosphate isomerase</fullName>
    </submittedName>
</protein>
<evidence type="ECO:0000256" key="3">
    <source>
        <dbReference type="ARBA" id="ARBA00023122"/>
    </source>
</evidence>